<evidence type="ECO:0000256" key="3">
    <source>
        <dbReference type="ARBA" id="ARBA00022763"/>
    </source>
</evidence>
<dbReference type="NCBIfam" id="TIGR01447">
    <property type="entry name" value="recD"/>
    <property type="match status" value="1"/>
</dbReference>
<evidence type="ECO:0000256" key="2">
    <source>
        <dbReference type="ARBA" id="ARBA00022741"/>
    </source>
</evidence>
<keyword evidence="5" id="KW-0347">Helicase</keyword>
<dbReference type="Gene3D" id="3.40.50.300">
    <property type="entry name" value="P-loop containing nucleotide triphosphate hydrolases"/>
    <property type="match status" value="3"/>
</dbReference>
<gene>
    <name evidence="13" type="primary">recD</name>
    <name evidence="13" type="ORF">GURASL_01550</name>
</gene>
<dbReference type="InterPro" id="IPR049550">
    <property type="entry name" value="RecD_N"/>
</dbReference>
<keyword evidence="1" id="KW-0540">Nuclease</keyword>
<dbReference type="CDD" id="cd18809">
    <property type="entry name" value="SF1_C_RecD"/>
    <property type="match status" value="1"/>
</dbReference>
<sequence>MAYAHEDELTELDRHFADFVCRLAGRGDSWLWRVAALTSNATGRGNVCLELATALPPESVGAAALAGWIEHLRAVPLVGAPGETTPLVLDAAGRLYLHRFWEYEAVLAAALLARSRQECPVDEALLGEGVRRLFPPVVADEPDWQLVAALTALCRPLAVISGGPGTGKTATVVKVLALLLEQARGVSCSLALAAPTGKAAARLAEAIRTAKQGLPVAPAILEQLPEAVTTIHRLLAYHPPSGAFRHHRDNPLPYAAVVVDEASMVDLPLMARLVEALPPTARLILLGDKDQLASVEAGAVLGDICDTGRLHAFSPSFRERLARLAGSALPAAGPAPESPLGDSLVVLRKSYRFGAESGIGALARLINEGRGEEALALLKAGGCGDLAWRELPAAEELECQLREPLVAGYDEFRATAEPLAALAAFGRFRVLCAHRQGPYGVATLNGLAERLLGLPTGVGGEWYPGRPVLITENDYPRGLFNGDIGIVQAAPDDGQRLAAFFPAPAGGVTRHLPLRLPGHETVFAMTVHKSQGSEFERVLLILPDRASAIVTRELIYTAVTRARQRVEVWGRDELFVAAVGTRISRSSGLRDLLWAGPGGEEA</sequence>
<keyword evidence="10" id="KW-0413">Isomerase</keyword>
<feature type="domain" description="UvrD-like helicase C-terminal" evidence="11">
    <location>
        <begin position="522"/>
        <end position="566"/>
    </location>
</feature>
<dbReference type="Pfam" id="PF13538">
    <property type="entry name" value="UvrD_C_2"/>
    <property type="match status" value="1"/>
</dbReference>
<evidence type="ECO:0000256" key="9">
    <source>
        <dbReference type="ARBA" id="ARBA00023204"/>
    </source>
</evidence>
<evidence type="ECO:0000256" key="7">
    <source>
        <dbReference type="ARBA" id="ARBA00022840"/>
    </source>
</evidence>
<dbReference type="InterPro" id="IPR041851">
    <property type="entry name" value="RecD_N_sf"/>
</dbReference>
<name>A0ABM8EFP6_9BACT</name>
<keyword evidence="7" id="KW-0067">ATP-binding</keyword>
<evidence type="ECO:0000259" key="11">
    <source>
        <dbReference type="Pfam" id="PF13538"/>
    </source>
</evidence>
<dbReference type="Proteomes" id="UP001317705">
    <property type="component" value="Chromosome"/>
</dbReference>
<dbReference type="Pfam" id="PF13245">
    <property type="entry name" value="AAA_19"/>
    <property type="match status" value="1"/>
</dbReference>
<accession>A0ABM8EFP6</accession>
<dbReference type="InterPro" id="IPR027417">
    <property type="entry name" value="P-loop_NTPase"/>
</dbReference>
<evidence type="ECO:0000313" key="13">
    <source>
        <dbReference type="EMBL" id="BDV41232.1"/>
    </source>
</evidence>
<evidence type="ECO:0000256" key="8">
    <source>
        <dbReference type="ARBA" id="ARBA00023125"/>
    </source>
</evidence>
<keyword evidence="9" id="KW-0234">DNA repair</keyword>
<dbReference type="CDD" id="cd17933">
    <property type="entry name" value="DEXSc_RecD-like"/>
    <property type="match status" value="1"/>
</dbReference>
<dbReference type="RefSeq" id="WP_282001197.1">
    <property type="nucleotide sequence ID" value="NZ_AP027151.1"/>
</dbReference>
<evidence type="ECO:0000256" key="4">
    <source>
        <dbReference type="ARBA" id="ARBA00022801"/>
    </source>
</evidence>
<reference evidence="13 14" key="1">
    <citation type="submission" date="2022-12" db="EMBL/GenBank/DDBJ databases">
        <title>Polyphasic characterization of Geotalea uranireducens NIT-SL11 newly isolated from a complex of sewage sludge and microbially reduced graphene oxide.</title>
        <authorList>
            <person name="Xie L."/>
            <person name="Yoshida N."/>
            <person name="Meng L."/>
        </authorList>
    </citation>
    <scope>NUCLEOTIDE SEQUENCE [LARGE SCALE GENOMIC DNA]</scope>
    <source>
        <strain evidence="13 14">NIT-SL11</strain>
    </source>
</reference>
<dbReference type="HAMAP" id="MF_01487">
    <property type="entry name" value="RecD"/>
    <property type="match status" value="1"/>
</dbReference>
<evidence type="ECO:0000259" key="12">
    <source>
        <dbReference type="Pfam" id="PF21185"/>
    </source>
</evidence>
<keyword evidence="3" id="KW-0227">DNA damage</keyword>
<dbReference type="Gene3D" id="1.10.10.1020">
    <property type="entry name" value="RecBCD complex, subunit RecD, N-terminal domain"/>
    <property type="match status" value="1"/>
</dbReference>
<proteinExistence type="inferred from homology"/>
<dbReference type="InterPro" id="IPR050534">
    <property type="entry name" value="Coronavir_polyprotein_1ab"/>
</dbReference>
<organism evidence="13 14">
    <name type="scientific">Geotalea uraniireducens</name>
    <dbReference type="NCBI Taxonomy" id="351604"/>
    <lineage>
        <taxon>Bacteria</taxon>
        <taxon>Pseudomonadati</taxon>
        <taxon>Thermodesulfobacteriota</taxon>
        <taxon>Desulfuromonadia</taxon>
        <taxon>Geobacterales</taxon>
        <taxon>Geobacteraceae</taxon>
        <taxon>Geotalea</taxon>
    </lineage>
</organism>
<keyword evidence="14" id="KW-1185">Reference proteome</keyword>
<evidence type="ECO:0000256" key="5">
    <source>
        <dbReference type="ARBA" id="ARBA00022806"/>
    </source>
</evidence>
<dbReference type="PANTHER" id="PTHR43788">
    <property type="entry name" value="DNA2/NAM7 HELICASE FAMILY MEMBER"/>
    <property type="match status" value="1"/>
</dbReference>
<evidence type="ECO:0000256" key="1">
    <source>
        <dbReference type="ARBA" id="ARBA00022722"/>
    </source>
</evidence>
<keyword evidence="2" id="KW-0547">Nucleotide-binding</keyword>
<feature type="domain" description="RecBCD enzyme subunit RecD N-terminal" evidence="12">
    <location>
        <begin position="8"/>
        <end position="96"/>
    </location>
</feature>
<evidence type="ECO:0000256" key="6">
    <source>
        <dbReference type="ARBA" id="ARBA00022839"/>
    </source>
</evidence>
<dbReference type="SUPFAM" id="SSF52540">
    <property type="entry name" value="P-loop containing nucleoside triphosphate hydrolases"/>
    <property type="match status" value="2"/>
</dbReference>
<dbReference type="Pfam" id="PF21185">
    <property type="entry name" value="RecD_N"/>
    <property type="match status" value="1"/>
</dbReference>
<dbReference type="EMBL" id="AP027151">
    <property type="protein sequence ID" value="BDV41232.1"/>
    <property type="molecule type" value="Genomic_DNA"/>
</dbReference>
<keyword evidence="6" id="KW-0269">Exonuclease</keyword>
<protein>
    <submittedName>
        <fullName evidence="13">RecBCD enzyme subunit RecD</fullName>
    </submittedName>
</protein>
<dbReference type="InterPro" id="IPR027785">
    <property type="entry name" value="UvrD-like_helicase_C"/>
</dbReference>
<dbReference type="InterPro" id="IPR006344">
    <property type="entry name" value="RecD"/>
</dbReference>
<keyword evidence="8" id="KW-0238">DNA-binding</keyword>
<dbReference type="PANTHER" id="PTHR43788:SF6">
    <property type="entry name" value="DNA HELICASE B"/>
    <property type="match status" value="1"/>
</dbReference>
<evidence type="ECO:0000256" key="10">
    <source>
        <dbReference type="ARBA" id="ARBA00023235"/>
    </source>
</evidence>
<keyword evidence="4" id="KW-0378">Hydrolase</keyword>
<evidence type="ECO:0000313" key="14">
    <source>
        <dbReference type="Proteomes" id="UP001317705"/>
    </source>
</evidence>